<dbReference type="Proteomes" id="UP001214854">
    <property type="component" value="Unassembled WGS sequence"/>
</dbReference>
<dbReference type="Gene3D" id="2.60.120.1440">
    <property type="match status" value="1"/>
</dbReference>
<dbReference type="InterPro" id="IPR032623">
    <property type="entry name" value="FecR_N"/>
</dbReference>
<feature type="domain" description="FecR N-terminal" evidence="2">
    <location>
        <begin position="11"/>
        <end position="50"/>
    </location>
</feature>
<evidence type="ECO:0000313" key="3">
    <source>
        <dbReference type="EMBL" id="MDC7684614.1"/>
    </source>
</evidence>
<evidence type="ECO:0000259" key="1">
    <source>
        <dbReference type="Pfam" id="PF04773"/>
    </source>
</evidence>
<dbReference type="Pfam" id="PF16220">
    <property type="entry name" value="DUF4880"/>
    <property type="match status" value="1"/>
</dbReference>
<evidence type="ECO:0000313" key="4">
    <source>
        <dbReference type="Proteomes" id="UP001214854"/>
    </source>
</evidence>
<proteinExistence type="predicted"/>
<dbReference type="InterPro" id="IPR006860">
    <property type="entry name" value="FecR"/>
</dbReference>
<dbReference type="PANTHER" id="PTHR30273">
    <property type="entry name" value="PERIPLASMIC SIGNAL SENSOR AND SIGMA FACTOR ACTIVATOR FECR-RELATED"/>
    <property type="match status" value="1"/>
</dbReference>
<accession>A0ABT5HX04</accession>
<dbReference type="InterPro" id="IPR012373">
    <property type="entry name" value="Ferrdict_sens_TM"/>
</dbReference>
<name>A0ABT5HX04_9CAUL</name>
<comment type="caution">
    <text evidence="3">The sequence shown here is derived from an EMBL/GenBank/DDBJ whole genome shotgun (WGS) entry which is preliminary data.</text>
</comment>
<sequence length="334" mass="36359">MSFDDIDIEGEAADWVIRSQSGAISESEIVALTDWMDRSPRHAEAYRRVSLLWSGLNSSPDGVTEPAAEPVPMPRPEYGFQHPLLKPAYMAAFGGGVATLMAAVLAFNAGVFAPVTVYETPKGEREEVVLADGTHLTLNTDTRISVKLTDRQRHVTLEKGEIAVNVVHDEAHPFVIRTGKVTLTDIGTEFNVSRLDGEVRVAVREGEVELASSATPAKRLLPGDYGVHTEATGRNVFTRTDPQEAFAWTTAHAIYRDQPLSVVVKDLNRYFHKPIIVDDAAGQLRLSTIMTLDSQDAVAGRLTEFLPVKVRTTHEALYISRRSSAGPASGGNGV</sequence>
<dbReference type="PIRSF" id="PIRSF018266">
    <property type="entry name" value="FecR"/>
    <property type="match status" value="1"/>
</dbReference>
<protein>
    <submittedName>
        <fullName evidence="3">FecR domain-containing protein</fullName>
    </submittedName>
</protein>
<dbReference type="RefSeq" id="WP_272749085.1">
    <property type="nucleotide sequence ID" value="NZ_JAQQKX010000013.1"/>
</dbReference>
<dbReference type="Pfam" id="PF04773">
    <property type="entry name" value="FecR"/>
    <property type="match status" value="1"/>
</dbReference>
<dbReference type="PANTHER" id="PTHR30273:SF2">
    <property type="entry name" value="PROTEIN FECR"/>
    <property type="match status" value="1"/>
</dbReference>
<gene>
    <name evidence="3" type="ORF">PQU92_15115</name>
</gene>
<evidence type="ECO:0000259" key="2">
    <source>
        <dbReference type="Pfam" id="PF16220"/>
    </source>
</evidence>
<organism evidence="3 4">
    <name type="scientific">Asticcacaulis aquaticus</name>
    <dbReference type="NCBI Taxonomy" id="2984212"/>
    <lineage>
        <taxon>Bacteria</taxon>
        <taxon>Pseudomonadati</taxon>
        <taxon>Pseudomonadota</taxon>
        <taxon>Alphaproteobacteria</taxon>
        <taxon>Caulobacterales</taxon>
        <taxon>Caulobacteraceae</taxon>
        <taxon>Asticcacaulis</taxon>
    </lineage>
</organism>
<reference evidence="3 4" key="1">
    <citation type="submission" date="2023-01" db="EMBL/GenBank/DDBJ databases">
        <title>Novel species of the genus Asticcacaulis isolated from rivers.</title>
        <authorList>
            <person name="Lu H."/>
        </authorList>
    </citation>
    <scope>NUCLEOTIDE SEQUENCE [LARGE SCALE GENOMIC DNA]</scope>
    <source>
        <strain evidence="3 4">BYS171W</strain>
    </source>
</reference>
<dbReference type="EMBL" id="JAQQKX010000013">
    <property type="protein sequence ID" value="MDC7684614.1"/>
    <property type="molecule type" value="Genomic_DNA"/>
</dbReference>
<keyword evidence="4" id="KW-1185">Reference proteome</keyword>
<feature type="domain" description="FecR protein" evidence="1">
    <location>
        <begin position="117"/>
        <end position="209"/>
    </location>
</feature>